<dbReference type="CDD" id="cd00038">
    <property type="entry name" value="CAP_ED"/>
    <property type="match status" value="1"/>
</dbReference>
<dbReference type="PANTHER" id="PTHR13318">
    <property type="entry name" value="PARTNER OF PAIRED, ISOFORM B-RELATED"/>
    <property type="match status" value="1"/>
</dbReference>
<dbReference type="GO" id="GO:0031146">
    <property type="term" value="P:SCF-dependent proteasomal ubiquitin-dependent protein catabolic process"/>
    <property type="evidence" value="ECO:0007669"/>
    <property type="project" value="TreeGrafter"/>
</dbReference>
<dbReference type="Gene3D" id="3.80.10.10">
    <property type="entry name" value="Ribonuclease Inhibitor"/>
    <property type="match status" value="2"/>
</dbReference>
<feature type="region of interest" description="Disordered" evidence="1">
    <location>
        <begin position="226"/>
        <end position="272"/>
    </location>
</feature>
<dbReference type="SMART" id="SM00367">
    <property type="entry name" value="LRR_CC"/>
    <property type="match status" value="7"/>
</dbReference>
<name>A0A507F5B3_9FUNG</name>
<feature type="compositionally biased region" description="Polar residues" evidence="1">
    <location>
        <begin position="226"/>
        <end position="245"/>
    </location>
</feature>
<gene>
    <name evidence="3" type="ORF">CcCBS67573_g06252</name>
</gene>
<evidence type="ECO:0000256" key="1">
    <source>
        <dbReference type="SAM" id="MobiDB-lite"/>
    </source>
</evidence>
<evidence type="ECO:0000313" key="4">
    <source>
        <dbReference type="Proteomes" id="UP000320333"/>
    </source>
</evidence>
<dbReference type="Gene3D" id="2.60.120.10">
    <property type="entry name" value="Jelly Rolls"/>
    <property type="match status" value="1"/>
</dbReference>
<dbReference type="PROSITE" id="PS00888">
    <property type="entry name" value="CNMP_BINDING_1"/>
    <property type="match status" value="1"/>
</dbReference>
<evidence type="ECO:0000313" key="3">
    <source>
        <dbReference type="EMBL" id="TPX71302.1"/>
    </source>
</evidence>
<dbReference type="OrthoDB" id="421226at2759"/>
<feature type="compositionally biased region" description="Polar residues" evidence="1">
    <location>
        <begin position="314"/>
        <end position="323"/>
    </location>
</feature>
<dbReference type="InterPro" id="IPR006553">
    <property type="entry name" value="Leu-rich_rpt_Cys-con_subtyp"/>
</dbReference>
<dbReference type="Pfam" id="PF00027">
    <property type="entry name" value="cNMP_binding"/>
    <property type="match status" value="1"/>
</dbReference>
<dbReference type="InterPro" id="IPR014710">
    <property type="entry name" value="RmlC-like_jellyroll"/>
</dbReference>
<sequence>MVDDGLVKDLLRQIPLFHSAYRDLPCSSPLTTPTSASISMGIFSTANSISATTANSTTPTPAISPSSSVSPALSPSLSDHEDLFFTDLAKDIRLRSFCPGDVIIQEGEQAKCVFFIFRGSVEVVSADGELVLSVLEVGSYFGEIAVLFETVRVATVRCLAKCLLGVLTGTDLQLQLQKYPKMRETVASEARLRYARAKSELERSGKANLQESLFERKISIMDIGRTTSTKSVESPSGRRNSNLGLSVSMMPTADITSPGSDALEDDTIDEDDSEDLPEIPCIDHTTQSHQFEHTISSSVPIMEDPPQPRRLLPKQSSEGSEVDQTNNIAGIALTLPNNGSASPGHLTANSYVSSLAQLHSGKRRASVAVWSDDKLMQLAQSAADKLAPSHTLQGSPKLSTSSNSRLHSSNGHSQTRASIRSPMTLSASPSDCSVEFPASIQESEEDSDLRIFPSFPNRIALAALEYLDVRTLMRIRAVSQTMLQYLDDTAVPTILTTVDLSPWHKKITDAVLLQILLFCGHAVKRLILKTCWQVTDKGLQSIAQCAPQIEILNLASVWDITDTGVAALARSASFLKALDLSNCRKLTDAAVLAVLSFARGVKMIHLSYCKNLTDAAMEHATWSGVRSLNLQRCTAVSDAGFAFWAAAVSPESSPSVTYEIAPSETVPEASAASSSTETGEQTQQNASSHQQEHALPKMEYPQIQLILPPQPPPPTRFFELRELILSDCSFLTDTTVTTLTKTCPKLNILSLSFCCALTEASILPLSTYTDLRVLDLSFCGSAVADAGLARLSSPESNVSKRLERLSVRGCVQVTDAGIDALKGCVRLRMLNVSQCKNVKRNGDTLKRQFGWILLSGGELVTDGFRKRVWEGDEDEDDETEGNKDLGGEFVAYRNDILSLGMRHERALTQ</sequence>
<feature type="domain" description="Cyclic nucleotide-binding" evidence="2">
    <location>
        <begin position="76"/>
        <end position="193"/>
    </location>
</feature>
<feature type="compositionally biased region" description="Acidic residues" evidence="1">
    <location>
        <begin position="262"/>
        <end position="272"/>
    </location>
</feature>
<organism evidence="3 4">
    <name type="scientific">Chytriomyces confervae</name>
    <dbReference type="NCBI Taxonomy" id="246404"/>
    <lineage>
        <taxon>Eukaryota</taxon>
        <taxon>Fungi</taxon>
        <taxon>Fungi incertae sedis</taxon>
        <taxon>Chytridiomycota</taxon>
        <taxon>Chytridiomycota incertae sedis</taxon>
        <taxon>Chytridiomycetes</taxon>
        <taxon>Chytridiales</taxon>
        <taxon>Chytriomycetaceae</taxon>
        <taxon>Chytriomyces</taxon>
    </lineage>
</organism>
<keyword evidence="4" id="KW-1185">Reference proteome</keyword>
<feature type="compositionally biased region" description="Low complexity" evidence="1">
    <location>
        <begin position="398"/>
        <end position="413"/>
    </location>
</feature>
<feature type="compositionally biased region" description="Low complexity" evidence="1">
    <location>
        <begin position="667"/>
        <end position="684"/>
    </location>
</feature>
<dbReference type="GO" id="GO:0019005">
    <property type="term" value="C:SCF ubiquitin ligase complex"/>
    <property type="evidence" value="ECO:0007669"/>
    <property type="project" value="TreeGrafter"/>
</dbReference>
<dbReference type="InterPro" id="IPR057207">
    <property type="entry name" value="FBXL15_LRR"/>
</dbReference>
<dbReference type="InterPro" id="IPR018490">
    <property type="entry name" value="cNMP-bd_dom_sf"/>
</dbReference>
<dbReference type="SUPFAM" id="SSF52047">
    <property type="entry name" value="RNI-like"/>
    <property type="match status" value="2"/>
</dbReference>
<dbReference type="STRING" id="246404.A0A507F5B3"/>
<reference evidence="3 4" key="1">
    <citation type="journal article" date="2019" name="Sci. Rep.">
        <title>Comparative genomics of chytrid fungi reveal insights into the obligate biotrophic and pathogenic lifestyle of Synchytrium endobioticum.</title>
        <authorList>
            <person name="van de Vossenberg B.T.L.H."/>
            <person name="Warris S."/>
            <person name="Nguyen H.D.T."/>
            <person name="van Gent-Pelzer M.P.E."/>
            <person name="Joly D.L."/>
            <person name="van de Geest H.C."/>
            <person name="Bonants P.J.M."/>
            <person name="Smith D.S."/>
            <person name="Levesque C.A."/>
            <person name="van der Lee T.A.J."/>
        </authorList>
    </citation>
    <scope>NUCLEOTIDE SEQUENCE [LARGE SCALE GENOMIC DNA]</scope>
    <source>
        <strain evidence="3 4">CBS 675.73</strain>
    </source>
</reference>
<protein>
    <recommendedName>
        <fullName evidence="2">Cyclic nucleotide-binding domain-containing protein</fullName>
    </recommendedName>
</protein>
<feature type="region of interest" description="Disordered" evidence="1">
    <location>
        <begin position="299"/>
        <end position="323"/>
    </location>
</feature>
<proteinExistence type="predicted"/>
<evidence type="ECO:0000259" key="2">
    <source>
        <dbReference type="PROSITE" id="PS50042"/>
    </source>
</evidence>
<dbReference type="Pfam" id="PF25372">
    <property type="entry name" value="DUF7885"/>
    <property type="match status" value="2"/>
</dbReference>
<feature type="compositionally biased region" description="Polar residues" evidence="1">
    <location>
        <begin position="414"/>
        <end position="431"/>
    </location>
</feature>
<comment type="caution">
    <text evidence="3">The sequence shown here is derived from an EMBL/GenBank/DDBJ whole genome shotgun (WGS) entry which is preliminary data.</text>
</comment>
<dbReference type="EMBL" id="QEAP01000257">
    <property type="protein sequence ID" value="TPX71302.1"/>
    <property type="molecule type" value="Genomic_DNA"/>
</dbReference>
<dbReference type="InterPro" id="IPR000595">
    <property type="entry name" value="cNMP-bd_dom"/>
</dbReference>
<dbReference type="InterPro" id="IPR032675">
    <property type="entry name" value="LRR_dom_sf"/>
</dbReference>
<dbReference type="InterPro" id="IPR018488">
    <property type="entry name" value="cNMP-bd_CS"/>
</dbReference>
<feature type="region of interest" description="Disordered" evidence="1">
    <location>
        <begin position="386"/>
        <end position="432"/>
    </location>
</feature>
<dbReference type="AlphaFoldDB" id="A0A507F5B3"/>
<dbReference type="SUPFAM" id="SSF51206">
    <property type="entry name" value="cAMP-binding domain-like"/>
    <property type="match status" value="1"/>
</dbReference>
<dbReference type="Proteomes" id="UP000320333">
    <property type="component" value="Unassembled WGS sequence"/>
</dbReference>
<accession>A0A507F5B3</accession>
<dbReference type="PROSITE" id="PS50042">
    <property type="entry name" value="CNMP_BINDING_3"/>
    <property type="match status" value="1"/>
</dbReference>
<dbReference type="SMART" id="SM00100">
    <property type="entry name" value="cNMP"/>
    <property type="match status" value="1"/>
</dbReference>
<dbReference type="PANTHER" id="PTHR13318:SF190">
    <property type="entry name" value="PARTNER OF PAIRED, ISOFORM B"/>
    <property type="match status" value="1"/>
</dbReference>
<feature type="region of interest" description="Disordered" evidence="1">
    <location>
        <begin position="667"/>
        <end position="694"/>
    </location>
</feature>